<accession>A0A813FJQ2</accession>
<evidence type="ECO:0000313" key="3">
    <source>
        <dbReference type="Proteomes" id="UP000654075"/>
    </source>
</evidence>
<keyword evidence="1" id="KW-1133">Transmembrane helix</keyword>
<organism evidence="2 3">
    <name type="scientific">Polarella glacialis</name>
    <name type="common">Dinoflagellate</name>
    <dbReference type="NCBI Taxonomy" id="89957"/>
    <lineage>
        <taxon>Eukaryota</taxon>
        <taxon>Sar</taxon>
        <taxon>Alveolata</taxon>
        <taxon>Dinophyceae</taxon>
        <taxon>Suessiales</taxon>
        <taxon>Suessiaceae</taxon>
        <taxon>Polarella</taxon>
    </lineage>
</organism>
<reference evidence="2" key="1">
    <citation type="submission" date="2021-02" db="EMBL/GenBank/DDBJ databases">
        <authorList>
            <person name="Dougan E. K."/>
            <person name="Rhodes N."/>
            <person name="Thang M."/>
            <person name="Chan C."/>
        </authorList>
    </citation>
    <scope>NUCLEOTIDE SEQUENCE</scope>
</reference>
<dbReference type="EMBL" id="CAJNNV010025421">
    <property type="protein sequence ID" value="CAE8614405.1"/>
    <property type="molecule type" value="Genomic_DNA"/>
</dbReference>
<evidence type="ECO:0000256" key="1">
    <source>
        <dbReference type="SAM" id="Phobius"/>
    </source>
</evidence>
<proteinExistence type="predicted"/>
<keyword evidence="1" id="KW-0472">Membrane</keyword>
<feature type="transmembrane region" description="Helical" evidence="1">
    <location>
        <begin position="12"/>
        <end position="30"/>
    </location>
</feature>
<feature type="transmembrane region" description="Helical" evidence="1">
    <location>
        <begin position="36"/>
        <end position="52"/>
    </location>
</feature>
<name>A0A813FJQ2_POLGL</name>
<gene>
    <name evidence="2" type="ORF">PGLA1383_LOCUS32129</name>
</gene>
<feature type="transmembrane region" description="Helical" evidence="1">
    <location>
        <begin position="100"/>
        <end position="122"/>
    </location>
</feature>
<dbReference type="Proteomes" id="UP000654075">
    <property type="component" value="Unassembled WGS sequence"/>
</dbReference>
<feature type="transmembrane region" description="Helical" evidence="1">
    <location>
        <begin position="59"/>
        <end position="78"/>
    </location>
</feature>
<evidence type="ECO:0008006" key="4">
    <source>
        <dbReference type="Google" id="ProtNLM"/>
    </source>
</evidence>
<protein>
    <recommendedName>
        <fullName evidence="4">Transmembrane protein</fullName>
    </recommendedName>
</protein>
<keyword evidence="3" id="KW-1185">Reference proteome</keyword>
<keyword evidence="1" id="KW-0812">Transmembrane</keyword>
<comment type="caution">
    <text evidence="2">The sequence shown here is derived from an EMBL/GenBank/DDBJ whole genome shotgun (WGS) entry which is preliminary data.</text>
</comment>
<dbReference type="AlphaFoldDB" id="A0A813FJQ2"/>
<evidence type="ECO:0000313" key="2">
    <source>
        <dbReference type="EMBL" id="CAE8614405.1"/>
    </source>
</evidence>
<sequence>MGLLTRKDEGQWLRGGLVVGLGVALSWVLFVLFSVLFGWLFVGLVLVVWLFVPRFWFCLLVWLCSGLCVPFFVLVLCVEPPHREYVSVCLSYPSSESCCFCWWGCLLFCCLRVVSFLLFLCLSRLFRVGFC</sequence>